<sequence length="122" mass="13104">MSEDGGNGDEGEKVKVPELLDVVWVALGFAVWVILVAKFLKSQGISRTEDLGKGGGLLMLISMGAATYCFSAIGSQLGREVERGKITWATYWTTLIGIAVATFAFLGVTGIDDFLKLWDSVK</sequence>
<feature type="transmembrane region" description="Helical" evidence="1">
    <location>
        <begin position="89"/>
        <end position="108"/>
    </location>
</feature>
<feature type="transmembrane region" description="Helical" evidence="1">
    <location>
        <begin position="22"/>
        <end position="40"/>
    </location>
</feature>
<dbReference type="Proteomes" id="UP000657574">
    <property type="component" value="Unassembled WGS sequence"/>
</dbReference>
<keyword evidence="1" id="KW-0812">Transmembrane</keyword>
<proteinExistence type="predicted"/>
<comment type="caution">
    <text evidence="2">The sequence shown here is derived from an EMBL/GenBank/DDBJ whole genome shotgun (WGS) entry which is preliminary data.</text>
</comment>
<evidence type="ECO:0000256" key="1">
    <source>
        <dbReference type="SAM" id="Phobius"/>
    </source>
</evidence>
<evidence type="ECO:0000313" key="3">
    <source>
        <dbReference type="Proteomes" id="UP000657574"/>
    </source>
</evidence>
<keyword evidence="3" id="KW-1185">Reference proteome</keyword>
<keyword evidence="1" id="KW-1133">Transmembrane helix</keyword>
<keyword evidence="1" id="KW-0472">Membrane</keyword>
<name>A0A917UKH4_9ACTN</name>
<feature type="transmembrane region" description="Helical" evidence="1">
    <location>
        <begin position="56"/>
        <end position="77"/>
    </location>
</feature>
<reference evidence="2" key="2">
    <citation type="submission" date="2020-09" db="EMBL/GenBank/DDBJ databases">
        <authorList>
            <person name="Sun Q."/>
            <person name="Ohkuma M."/>
        </authorList>
    </citation>
    <scope>NUCLEOTIDE SEQUENCE</scope>
    <source>
        <strain evidence="2">JCM 3086</strain>
    </source>
</reference>
<evidence type="ECO:0000313" key="2">
    <source>
        <dbReference type="EMBL" id="GGJ63808.1"/>
    </source>
</evidence>
<reference evidence="2" key="1">
    <citation type="journal article" date="2014" name="Int. J. Syst. Evol. Microbiol.">
        <title>Complete genome sequence of Corynebacterium casei LMG S-19264T (=DSM 44701T), isolated from a smear-ripened cheese.</title>
        <authorList>
            <consortium name="US DOE Joint Genome Institute (JGI-PGF)"/>
            <person name="Walter F."/>
            <person name="Albersmeier A."/>
            <person name="Kalinowski J."/>
            <person name="Ruckert C."/>
        </authorList>
    </citation>
    <scope>NUCLEOTIDE SEQUENCE</scope>
    <source>
        <strain evidence="2">JCM 3086</strain>
    </source>
</reference>
<dbReference type="EMBL" id="BMQA01000077">
    <property type="protein sequence ID" value="GGJ63808.1"/>
    <property type="molecule type" value="Genomic_DNA"/>
</dbReference>
<accession>A0A917UKH4</accession>
<dbReference type="AlphaFoldDB" id="A0A917UKH4"/>
<organism evidence="2 3">
    <name type="scientific">Streptomyces brasiliensis</name>
    <dbReference type="NCBI Taxonomy" id="1954"/>
    <lineage>
        <taxon>Bacteria</taxon>
        <taxon>Bacillati</taxon>
        <taxon>Actinomycetota</taxon>
        <taxon>Actinomycetes</taxon>
        <taxon>Kitasatosporales</taxon>
        <taxon>Streptomycetaceae</taxon>
        <taxon>Streptomyces</taxon>
    </lineage>
</organism>
<gene>
    <name evidence="2" type="ORF">GCM10010121_088080</name>
</gene>
<protein>
    <submittedName>
        <fullName evidence="2">Uncharacterized protein</fullName>
    </submittedName>
</protein>